<dbReference type="Proteomes" id="UP000323653">
    <property type="component" value="Chromosome"/>
</dbReference>
<accession>A0A5C0VFX9</accession>
<dbReference type="AlphaFoldDB" id="A0A5C0VFX9"/>
<evidence type="ECO:0000313" key="2">
    <source>
        <dbReference type="Proteomes" id="UP000323653"/>
    </source>
</evidence>
<dbReference type="EMBL" id="CP043329">
    <property type="protein sequence ID" value="QEK50783.1"/>
    <property type="molecule type" value="Genomic_DNA"/>
</dbReference>
<reference evidence="1 2" key="1">
    <citation type="submission" date="2019-08" db="EMBL/GenBank/DDBJ databases">
        <title>Pedobacter sp. nov., isolated from Han river, South Korea.</title>
        <authorList>
            <person name="Lee D.-H."/>
            <person name="Kim Y.-S."/>
            <person name="Hwang E.-M."/>
            <person name="Le Tran T.C."/>
            <person name="Cha C.-J."/>
        </authorList>
    </citation>
    <scope>NUCLEOTIDE SEQUENCE [LARGE SCALE GENOMIC DNA]</scope>
    <source>
        <strain evidence="1 2">CJ43</strain>
    </source>
</reference>
<name>A0A5C0VFX9_9SPHI</name>
<sequence>MSTSVSQAKAGWLFGKHEYHEGAWSDGNCAYIRHYYTNRFFGFDVGDGGYYDETVACVD</sequence>
<evidence type="ECO:0000313" key="1">
    <source>
        <dbReference type="EMBL" id="QEK50783.1"/>
    </source>
</evidence>
<protein>
    <submittedName>
        <fullName evidence="1">Uncharacterized protein</fullName>
    </submittedName>
</protein>
<dbReference type="KEGG" id="pej:FYC62_03185"/>
<organism evidence="1 2">
    <name type="scientific">Pedobacter aquae</name>
    <dbReference type="NCBI Taxonomy" id="2605747"/>
    <lineage>
        <taxon>Bacteria</taxon>
        <taxon>Pseudomonadati</taxon>
        <taxon>Bacteroidota</taxon>
        <taxon>Sphingobacteriia</taxon>
        <taxon>Sphingobacteriales</taxon>
        <taxon>Sphingobacteriaceae</taxon>
        <taxon>Pedobacter</taxon>
    </lineage>
</organism>
<keyword evidence="2" id="KW-1185">Reference proteome</keyword>
<proteinExistence type="predicted"/>
<gene>
    <name evidence="1" type="ORF">FYC62_03185</name>
</gene>